<evidence type="ECO:0000259" key="8">
    <source>
        <dbReference type="PROSITE" id="PS50112"/>
    </source>
</evidence>
<dbReference type="SUPFAM" id="SSF47384">
    <property type="entry name" value="Homodimeric domain of signal transducing histidine kinase"/>
    <property type="match status" value="1"/>
</dbReference>
<dbReference type="GO" id="GO:0000156">
    <property type="term" value="F:phosphorelay response regulator activity"/>
    <property type="evidence" value="ECO:0007669"/>
    <property type="project" value="TreeGrafter"/>
</dbReference>
<dbReference type="InterPro" id="IPR003594">
    <property type="entry name" value="HATPase_dom"/>
</dbReference>
<dbReference type="InterPro" id="IPR000014">
    <property type="entry name" value="PAS"/>
</dbReference>
<dbReference type="Gene3D" id="3.30.450.20">
    <property type="entry name" value="PAS domain"/>
    <property type="match status" value="1"/>
</dbReference>
<dbReference type="Gene3D" id="3.30.565.10">
    <property type="entry name" value="Histidine kinase-like ATPase, C-terminal domain"/>
    <property type="match status" value="1"/>
</dbReference>
<keyword evidence="4" id="KW-0808">Transferase</keyword>
<keyword evidence="11" id="KW-1185">Reference proteome</keyword>
<evidence type="ECO:0000256" key="6">
    <source>
        <dbReference type="ARBA" id="ARBA00023136"/>
    </source>
</evidence>
<dbReference type="GO" id="GO:0016020">
    <property type="term" value="C:membrane"/>
    <property type="evidence" value="ECO:0007669"/>
    <property type="project" value="UniProtKB-SubCell"/>
</dbReference>
<dbReference type="InterPro" id="IPR036097">
    <property type="entry name" value="HisK_dim/P_sf"/>
</dbReference>
<dbReference type="RefSeq" id="WP_119085015.1">
    <property type="nucleotide sequence ID" value="NZ_QXIY01000002.1"/>
</dbReference>
<dbReference type="AlphaFoldDB" id="A0A398DUB3"/>
<protein>
    <recommendedName>
        <fullName evidence="2">histidine kinase</fullName>
        <ecNumber evidence="2">2.7.13.3</ecNumber>
    </recommendedName>
</protein>
<dbReference type="InterPro" id="IPR050351">
    <property type="entry name" value="BphY/WalK/GraS-like"/>
</dbReference>
<sequence>TDPSGIITDVNKQMEALTGCTRDELIGAPFKNYFTDPERAETSIKLVLSEKKVTNYELTARARDGRETVVSYNATTFYDRDRRLQGVFAAARDVTESKRVEEEIRTLNAELTSANKELEAFSYSVSHDLRAPLRSIDGFSQAFLDDFGSTVPEEGRENLERVRRATQRMGQLIDDMLLLSRVTRREMHMQETDISALAADVTGELALDNPQRDVQLTIEPGMAATGDPQLLRIVLVNLLGNAWKFTSRRQHAHVSMGTVRDPEHGPAFFVRDDGVGFDAKYKEKLFVAFQRLHAQEEFPGTGIGLATIQRVIRRHGGDVWAEGEVDRGATFYFTIPDLHVSCPVKGKQP</sequence>
<dbReference type="FunFam" id="3.30.565.10:FF:000006">
    <property type="entry name" value="Sensor histidine kinase WalK"/>
    <property type="match status" value="1"/>
</dbReference>
<dbReference type="CDD" id="cd00130">
    <property type="entry name" value="PAS"/>
    <property type="match status" value="1"/>
</dbReference>
<feature type="non-terminal residue" evidence="10">
    <location>
        <position position="1"/>
    </location>
</feature>
<reference evidence="10 11" key="1">
    <citation type="submission" date="2018-09" db="EMBL/GenBank/DDBJ databases">
        <title>Discovery and Ecogenomic Context for Candidatus Cryosericales, a Global Caldiserica Order Active in Thawing Permafrost.</title>
        <authorList>
            <person name="Martinez M.A."/>
            <person name="Woodcroft B.J."/>
            <person name="Ignacio Espinoza J.C."/>
            <person name="Zayed A."/>
            <person name="Singleton C.M."/>
            <person name="Boyd J."/>
            <person name="Li Y.-F."/>
            <person name="Purvine S."/>
            <person name="Maughan H."/>
            <person name="Hodgkins S.B."/>
            <person name="Anderson D."/>
            <person name="Sederholm M."/>
            <person name="Temperton B."/>
            <person name="Saleska S.R."/>
            <person name="Tyson G.W."/>
            <person name="Rich V.I."/>
        </authorList>
    </citation>
    <scope>NUCLEOTIDE SEQUENCE [LARGE SCALE GENOMIC DNA]</scope>
    <source>
        <strain evidence="10 11">SMC1</strain>
    </source>
</reference>
<feature type="domain" description="PAS" evidence="8">
    <location>
        <begin position="1"/>
        <end position="38"/>
    </location>
</feature>
<dbReference type="InterPro" id="IPR036890">
    <property type="entry name" value="HATPase_C_sf"/>
</dbReference>
<keyword evidence="5" id="KW-0418">Kinase</keyword>
<evidence type="ECO:0000256" key="4">
    <source>
        <dbReference type="ARBA" id="ARBA00022679"/>
    </source>
</evidence>
<evidence type="ECO:0000256" key="1">
    <source>
        <dbReference type="ARBA" id="ARBA00000085"/>
    </source>
</evidence>
<dbReference type="Proteomes" id="UP000266113">
    <property type="component" value="Unassembled WGS sequence"/>
</dbReference>
<accession>A0A398DUB3</accession>
<feature type="domain" description="PAC" evidence="9">
    <location>
        <begin position="54"/>
        <end position="106"/>
    </location>
</feature>
<dbReference type="Gene3D" id="1.10.287.130">
    <property type="match status" value="1"/>
</dbReference>
<evidence type="ECO:0000259" key="9">
    <source>
        <dbReference type="PROSITE" id="PS50113"/>
    </source>
</evidence>
<dbReference type="PANTHER" id="PTHR42878:SF15">
    <property type="entry name" value="BACTERIOPHYTOCHROME"/>
    <property type="match status" value="1"/>
</dbReference>
<dbReference type="Pfam" id="PF00512">
    <property type="entry name" value="HisKA"/>
    <property type="match status" value="1"/>
</dbReference>
<evidence type="ECO:0000256" key="5">
    <source>
        <dbReference type="ARBA" id="ARBA00022777"/>
    </source>
</evidence>
<dbReference type="PROSITE" id="PS50112">
    <property type="entry name" value="PAS"/>
    <property type="match status" value="1"/>
</dbReference>
<comment type="caution">
    <text evidence="10">The sequence shown here is derived from an EMBL/GenBank/DDBJ whole genome shotgun (WGS) entry which is preliminary data.</text>
</comment>
<dbReference type="InterPro" id="IPR035965">
    <property type="entry name" value="PAS-like_dom_sf"/>
</dbReference>
<comment type="catalytic activity">
    <reaction evidence="1">
        <text>ATP + protein L-histidine = ADP + protein N-phospho-L-histidine.</text>
        <dbReference type="EC" id="2.7.13.3"/>
    </reaction>
</comment>
<proteinExistence type="predicted"/>
<dbReference type="InterPro" id="IPR004358">
    <property type="entry name" value="Sig_transdc_His_kin-like_C"/>
</dbReference>
<gene>
    <name evidence="10" type="ORF">SMC1_01345</name>
</gene>
<dbReference type="InterPro" id="IPR000700">
    <property type="entry name" value="PAS-assoc_C"/>
</dbReference>
<name>A0A398DUB3_9BACT</name>
<dbReference type="PROSITE" id="PS50113">
    <property type="entry name" value="PAC"/>
    <property type="match status" value="1"/>
</dbReference>
<dbReference type="SMART" id="SM00388">
    <property type="entry name" value="HisKA"/>
    <property type="match status" value="1"/>
</dbReference>
<dbReference type="Pfam" id="PF02518">
    <property type="entry name" value="HATPase_c"/>
    <property type="match status" value="1"/>
</dbReference>
<dbReference type="SUPFAM" id="SSF55874">
    <property type="entry name" value="ATPase domain of HSP90 chaperone/DNA topoisomerase II/histidine kinase"/>
    <property type="match status" value="1"/>
</dbReference>
<dbReference type="GO" id="GO:0030295">
    <property type="term" value="F:protein kinase activator activity"/>
    <property type="evidence" value="ECO:0007669"/>
    <property type="project" value="TreeGrafter"/>
</dbReference>
<organism evidence="10 11">
    <name type="scientific">Candidatus Cryosericum septentrionale</name>
    <dbReference type="NCBI Taxonomy" id="2290913"/>
    <lineage>
        <taxon>Bacteria</taxon>
        <taxon>Pseudomonadati</taxon>
        <taxon>Caldisericota/Cryosericota group</taxon>
        <taxon>Candidatus Cryosericota</taxon>
        <taxon>Candidatus Cryosericia</taxon>
        <taxon>Candidatus Cryosericales</taxon>
        <taxon>Candidatus Cryosericaceae</taxon>
        <taxon>Candidatus Cryosericum</taxon>
    </lineage>
</organism>
<feature type="domain" description="Histidine kinase" evidence="7">
    <location>
        <begin position="124"/>
        <end position="339"/>
    </location>
</feature>
<dbReference type="CDD" id="cd00082">
    <property type="entry name" value="HisKA"/>
    <property type="match status" value="1"/>
</dbReference>
<dbReference type="GO" id="GO:0000155">
    <property type="term" value="F:phosphorelay sensor kinase activity"/>
    <property type="evidence" value="ECO:0007669"/>
    <property type="project" value="InterPro"/>
</dbReference>
<evidence type="ECO:0000259" key="7">
    <source>
        <dbReference type="PROSITE" id="PS50109"/>
    </source>
</evidence>
<dbReference type="PRINTS" id="PR00344">
    <property type="entry name" value="BCTRLSENSOR"/>
</dbReference>
<keyword evidence="6" id="KW-0472">Membrane</keyword>
<dbReference type="InterPro" id="IPR003661">
    <property type="entry name" value="HisK_dim/P_dom"/>
</dbReference>
<evidence type="ECO:0000313" key="10">
    <source>
        <dbReference type="EMBL" id="RIE17593.1"/>
    </source>
</evidence>
<dbReference type="InterPro" id="IPR005467">
    <property type="entry name" value="His_kinase_dom"/>
</dbReference>
<dbReference type="GO" id="GO:0007234">
    <property type="term" value="P:osmosensory signaling via phosphorelay pathway"/>
    <property type="evidence" value="ECO:0007669"/>
    <property type="project" value="TreeGrafter"/>
</dbReference>
<dbReference type="SMART" id="SM00387">
    <property type="entry name" value="HATPase_c"/>
    <property type="match status" value="1"/>
</dbReference>
<keyword evidence="3" id="KW-0597">Phosphoprotein</keyword>
<dbReference type="Pfam" id="PF13426">
    <property type="entry name" value="PAS_9"/>
    <property type="match status" value="1"/>
</dbReference>
<evidence type="ECO:0000256" key="2">
    <source>
        <dbReference type="ARBA" id="ARBA00012438"/>
    </source>
</evidence>
<dbReference type="PANTHER" id="PTHR42878">
    <property type="entry name" value="TWO-COMPONENT HISTIDINE KINASE"/>
    <property type="match status" value="1"/>
</dbReference>
<dbReference type="EC" id="2.7.13.3" evidence="2"/>
<dbReference type="NCBIfam" id="TIGR00229">
    <property type="entry name" value="sensory_box"/>
    <property type="match status" value="1"/>
</dbReference>
<evidence type="ECO:0000256" key="3">
    <source>
        <dbReference type="ARBA" id="ARBA00022553"/>
    </source>
</evidence>
<dbReference type="PROSITE" id="PS50109">
    <property type="entry name" value="HIS_KIN"/>
    <property type="match status" value="1"/>
</dbReference>
<dbReference type="SUPFAM" id="SSF55785">
    <property type="entry name" value="PYP-like sensor domain (PAS domain)"/>
    <property type="match status" value="1"/>
</dbReference>
<dbReference type="EMBL" id="QXIY01000002">
    <property type="protein sequence ID" value="RIE17593.1"/>
    <property type="molecule type" value="Genomic_DNA"/>
</dbReference>
<evidence type="ECO:0000313" key="11">
    <source>
        <dbReference type="Proteomes" id="UP000266113"/>
    </source>
</evidence>
<dbReference type="FunFam" id="1.10.287.130:FF:000101">
    <property type="entry name" value="Sensor histidine kinase"/>
    <property type="match status" value="1"/>
</dbReference>